<feature type="region of interest" description="Disordered" evidence="1">
    <location>
        <begin position="214"/>
        <end position="299"/>
    </location>
</feature>
<dbReference type="EMBL" id="BAAAPF010000235">
    <property type="protein sequence ID" value="GAA2141650.1"/>
    <property type="molecule type" value="Genomic_DNA"/>
</dbReference>
<feature type="signal peptide" evidence="2">
    <location>
        <begin position="1"/>
        <end position="29"/>
    </location>
</feature>
<feature type="chain" id="PRO_5045320571" description="ABC transporter-associated repeat protein" evidence="2">
    <location>
        <begin position="30"/>
        <end position="331"/>
    </location>
</feature>
<protein>
    <recommendedName>
        <fullName evidence="5">ABC transporter-associated repeat protein</fullName>
    </recommendedName>
</protein>
<sequence length="331" mass="34851">MITIRTRRRARPVAGALLAALLTAAPAAAQSPPDDESEAAPTTGTGRVVIGDGHVDIGPRFDDGTWTVQVRDDTAEPPTWRSTDDVVLQVTDAARVEVPEGEEFSFLGAPGARVWLLPQAQPNDVLWPGWNSQEPEVAARVEREVTWQLTGVEGPGDFVLFLNGSFGTPQILFDGRKPLPQETGFEVRSHVHGNWAFTEPGTYLLDVRMTATTKDGTEHEDSGTLQFSVGPQDPRKAFAAADAARDEDTPGASADEGRPDDGAAPDEAAPDEAAPDEAAPDEAAPSGAGTDDSTAPLWWGIGGAPLVAAVAAALVRRRARGPRASGDGGER</sequence>
<comment type="caution">
    <text evidence="3">The sequence shown here is derived from an EMBL/GenBank/DDBJ whole genome shotgun (WGS) entry which is preliminary data.</text>
</comment>
<keyword evidence="2" id="KW-0732">Signal</keyword>
<dbReference type="NCBIfam" id="TIGR03769">
    <property type="entry name" value="P_ac_wall_RPT"/>
    <property type="match status" value="1"/>
</dbReference>
<reference evidence="4" key="1">
    <citation type="journal article" date="2019" name="Int. J. Syst. Evol. Microbiol.">
        <title>The Global Catalogue of Microorganisms (GCM) 10K type strain sequencing project: providing services to taxonomists for standard genome sequencing and annotation.</title>
        <authorList>
            <consortium name="The Broad Institute Genomics Platform"/>
            <consortium name="The Broad Institute Genome Sequencing Center for Infectious Disease"/>
            <person name="Wu L."/>
            <person name="Ma J."/>
        </authorList>
    </citation>
    <scope>NUCLEOTIDE SEQUENCE [LARGE SCALE GENOMIC DNA]</scope>
    <source>
        <strain evidence="4">JCM 15481</strain>
    </source>
</reference>
<dbReference type="NCBIfam" id="NF038134">
    <property type="entry name" value="choice_anch_M"/>
    <property type="match status" value="1"/>
</dbReference>
<accession>A0ABP5L964</accession>
<evidence type="ECO:0000256" key="1">
    <source>
        <dbReference type="SAM" id="MobiDB-lite"/>
    </source>
</evidence>
<dbReference type="RefSeq" id="WP_344292809.1">
    <property type="nucleotide sequence ID" value="NZ_BAAAPF010000235.1"/>
</dbReference>
<keyword evidence="4" id="KW-1185">Reference proteome</keyword>
<feature type="region of interest" description="Disordered" evidence="1">
    <location>
        <begin position="25"/>
        <end position="53"/>
    </location>
</feature>
<evidence type="ECO:0000313" key="3">
    <source>
        <dbReference type="EMBL" id="GAA2141650.1"/>
    </source>
</evidence>
<dbReference type="InterPro" id="IPR022395">
    <property type="entry name" value="CHP03773_ABC_transptr-like"/>
</dbReference>
<dbReference type="InterPro" id="IPR022435">
    <property type="entry name" value="Surface-anchored_actinobac"/>
</dbReference>
<name>A0ABP5L964_9ACTN</name>
<evidence type="ECO:0000256" key="2">
    <source>
        <dbReference type="SAM" id="SignalP"/>
    </source>
</evidence>
<evidence type="ECO:0008006" key="5">
    <source>
        <dbReference type="Google" id="ProtNLM"/>
    </source>
</evidence>
<dbReference type="NCBIfam" id="TIGR03773">
    <property type="entry name" value="anch_rpt_wall"/>
    <property type="match status" value="1"/>
</dbReference>
<proteinExistence type="predicted"/>
<gene>
    <name evidence="3" type="ORF">GCM10009802_52220</name>
</gene>
<organism evidence="3 4">
    <name type="scientific">Streptomyces synnematoformans</name>
    <dbReference type="NCBI Taxonomy" id="415721"/>
    <lineage>
        <taxon>Bacteria</taxon>
        <taxon>Bacillati</taxon>
        <taxon>Actinomycetota</taxon>
        <taxon>Actinomycetes</taxon>
        <taxon>Kitasatosporales</taxon>
        <taxon>Streptomycetaceae</taxon>
        <taxon>Streptomyces</taxon>
    </lineage>
</organism>
<dbReference type="Proteomes" id="UP001500443">
    <property type="component" value="Unassembled WGS sequence"/>
</dbReference>
<feature type="compositionally biased region" description="Acidic residues" evidence="1">
    <location>
        <begin position="268"/>
        <end position="280"/>
    </location>
</feature>
<evidence type="ECO:0000313" key="4">
    <source>
        <dbReference type="Proteomes" id="UP001500443"/>
    </source>
</evidence>